<accession>F0YPY8</accession>
<dbReference type="Gene3D" id="3.30.40.10">
    <property type="entry name" value="Zinc/RING finger domain, C3HC4 (zinc finger)"/>
    <property type="match status" value="1"/>
</dbReference>
<dbReference type="InterPro" id="IPR011011">
    <property type="entry name" value="Znf_FYVE_PHD"/>
</dbReference>
<dbReference type="CDD" id="cd15489">
    <property type="entry name" value="PHD_SF"/>
    <property type="match status" value="1"/>
</dbReference>
<dbReference type="Proteomes" id="UP000002729">
    <property type="component" value="Unassembled WGS sequence"/>
</dbReference>
<dbReference type="InParanoid" id="F0YPY8"/>
<dbReference type="InterPro" id="IPR013083">
    <property type="entry name" value="Znf_RING/FYVE/PHD"/>
</dbReference>
<feature type="region of interest" description="Disordered" evidence="2">
    <location>
        <begin position="405"/>
        <end position="435"/>
    </location>
</feature>
<keyword evidence="4" id="KW-1185">Reference proteome</keyword>
<protein>
    <submittedName>
        <fullName evidence="3">Uncharacterized protein</fullName>
    </submittedName>
</protein>
<dbReference type="RefSeq" id="XP_009042480.1">
    <property type="nucleotide sequence ID" value="XM_009044232.1"/>
</dbReference>
<name>F0YPY8_AURAN</name>
<keyword evidence="1" id="KW-0175">Coiled coil</keyword>
<feature type="region of interest" description="Disordered" evidence="2">
    <location>
        <begin position="922"/>
        <end position="950"/>
    </location>
</feature>
<reference evidence="3 4" key="1">
    <citation type="journal article" date="2011" name="Proc. Natl. Acad. Sci. U.S.A.">
        <title>Niche of harmful alga Aureococcus anophagefferens revealed through ecogenomics.</title>
        <authorList>
            <person name="Gobler C.J."/>
            <person name="Berry D.L."/>
            <person name="Dyhrman S.T."/>
            <person name="Wilhelm S.W."/>
            <person name="Salamov A."/>
            <person name="Lobanov A.V."/>
            <person name="Zhang Y."/>
            <person name="Collier J.L."/>
            <person name="Wurch L.L."/>
            <person name="Kustka A.B."/>
            <person name="Dill B.D."/>
            <person name="Shah M."/>
            <person name="VerBerkmoes N.C."/>
            <person name="Kuo A."/>
            <person name="Terry A."/>
            <person name="Pangilinan J."/>
            <person name="Lindquist E.A."/>
            <person name="Lucas S."/>
            <person name="Paulsen I.T."/>
            <person name="Hattenrath-Lehmann T.K."/>
            <person name="Talmage S.C."/>
            <person name="Walker E.A."/>
            <person name="Koch F."/>
            <person name="Burson A.M."/>
            <person name="Marcoval M.A."/>
            <person name="Tang Y.Z."/>
            <person name="Lecleir G.R."/>
            <person name="Coyne K.J."/>
            <person name="Berg G.M."/>
            <person name="Bertrand E.M."/>
            <person name="Saito M.A."/>
            <person name="Gladyshev V.N."/>
            <person name="Grigoriev I.V."/>
        </authorList>
    </citation>
    <scope>NUCLEOTIDE SEQUENCE [LARGE SCALE GENOMIC DNA]</scope>
    <source>
        <strain evidence="4">CCMP 1984</strain>
    </source>
</reference>
<feature type="compositionally biased region" description="Polar residues" evidence="2">
    <location>
        <begin position="558"/>
        <end position="568"/>
    </location>
</feature>
<feature type="coiled-coil region" evidence="1">
    <location>
        <begin position="96"/>
        <end position="167"/>
    </location>
</feature>
<evidence type="ECO:0000256" key="1">
    <source>
        <dbReference type="SAM" id="Coils"/>
    </source>
</evidence>
<evidence type="ECO:0000313" key="4">
    <source>
        <dbReference type="Proteomes" id="UP000002729"/>
    </source>
</evidence>
<dbReference type="GeneID" id="20226860"/>
<organism evidence="4">
    <name type="scientific">Aureococcus anophagefferens</name>
    <name type="common">Harmful bloom alga</name>
    <dbReference type="NCBI Taxonomy" id="44056"/>
    <lineage>
        <taxon>Eukaryota</taxon>
        <taxon>Sar</taxon>
        <taxon>Stramenopiles</taxon>
        <taxon>Ochrophyta</taxon>
        <taxon>Pelagophyceae</taxon>
        <taxon>Pelagomonadales</taxon>
        <taxon>Pelagomonadaceae</taxon>
        <taxon>Aureococcus</taxon>
    </lineage>
</organism>
<dbReference type="KEGG" id="aaf:AURANDRAFT_68534"/>
<feature type="region of interest" description="Disordered" evidence="2">
    <location>
        <begin position="63"/>
        <end position="92"/>
    </location>
</feature>
<proteinExistence type="predicted"/>
<feature type="non-terminal residue" evidence="3">
    <location>
        <position position="979"/>
    </location>
</feature>
<dbReference type="OrthoDB" id="10687583at2759"/>
<dbReference type="EMBL" id="GL833299">
    <property type="protein sequence ID" value="EGB02821.1"/>
    <property type="molecule type" value="Genomic_DNA"/>
</dbReference>
<gene>
    <name evidence="3" type="ORF">AURANDRAFT_68534</name>
</gene>
<evidence type="ECO:0000256" key="2">
    <source>
        <dbReference type="SAM" id="MobiDB-lite"/>
    </source>
</evidence>
<sequence length="979" mass="104785">MSAVGVGVASARRAAKISDLLPVVQAMRLRDILTGNTQHVTELLRDPFVVANMLAALNMASDREPVVESAPDSGDTARAPRGRPPKRRLETENPAMELMQEQVARAEAKTAALEKEKAALAEELRDAEATAAAKADGISSVTLDAALKAIRDALDRAKLQSEQASRNIDLIVGVDGSDLSMAELGVLSKSWFAIAWPLQTLPLEKTLRELGVQIKSSTRLQCELGVRSKPFVEVRAADFDIDAHSQPWLAKELGVLSVDGGYGRDLLKRTLYKLVWRHDPGAFPPAVFKKPRWTDAFKYRPEGPLQLEDDWKKDDVKSLEVQLKNTQKVPEVAEARLQALDWFGIGCGDPGKDWVIYVGDYVLYRNGLNAAGMTVAELSRLLDKRVVRTTAQLVALEAAETAAATPLAGPTGDAAAASTTVSAQPPAATPSTAVPATSTAATVAATSTAVEDGPSPRESLDAFLAINPSSKQVQEACMAWGFGMNEDVTQYKRAAKLDHGTGMTICRLARLNGINLLKYLVENIDEPCFASRDYSPLVVPPDIAATAESLEPARKNRPTASYRPTTPSFGLEPPVDPQAAQSGRLPRACTLRDASARGGDGGDALDRFEEAGDDDDEACYVCGDPLGIAEPSIFCVGCGQKAHVSCVDHRSRGDHLCDECAETPRRAPPRRAPPRPTSTLLSMRVIRKFIEDDVPLSFLLQNPKGGKSRDRYEAYKVATSGADFQRRGGSAEDLRNDLVRGYVTLGGEAAKDPPELTPRPTTASDGAFQSCLRAIKAQGLQPGTSSAPDDWDPLQGLEDVLGDATCGLPLRASYRAEAAAIRAAATPAQRRAFAGRWLHIVDDRAKVLGERSGPRACGALVSFRAHVLEGLGDANLDAAGRADVDAYARLIQSHIDENQAKARRLDDLATRIAAARLRADDGGGATAADRRGDDGGDDDVGRADGRGDGDGGFDAAYPELLRIHNLPGLWHLLEAGGIK</sequence>
<feature type="region of interest" description="Disordered" evidence="2">
    <location>
        <begin position="548"/>
        <end position="585"/>
    </location>
</feature>
<feature type="compositionally biased region" description="Basic and acidic residues" evidence="2">
    <location>
        <begin position="928"/>
        <end position="949"/>
    </location>
</feature>
<evidence type="ECO:0000313" key="3">
    <source>
        <dbReference type="EMBL" id="EGB02821.1"/>
    </source>
</evidence>
<dbReference type="SUPFAM" id="SSF57903">
    <property type="entry name" value="FYVE/PHD zinc finger"/>
    <property type="match status" value="1"/>
</dbReference>
<dbReference type="AlphaFoldDB" id="F0YPY8"/>